<reference evidence="1 2" key="1">
    <citation type="submission" date="2019-06" db="EMBL/GenBank/DDBJ databases">
        <title>Whole genome shotgun sequence of Gluconobacter roseus NBRC 3990.</title>
        <authorList>
            <person name="Hosoyama A."/>
            <person name="Uohara A."/>
            <person name="Ohji S."/>
            <person name="Ichikawa N."/>
        </authorList>
    </citation>
    <scope>NUCLEOTIDE SEQUENCE [LARGE SCALE GENOMIC DNA]</scope>
    <source>
        <strain evidence="1 2">NBRC 3990</strain>
    </source>
</reference>
<name>A0A4Y3M5Q2_9PROT</name>
<evidence type="ECO:0000313" key="2">
    <source>
        <dbReference type="Proteomes" id="UP000320772"/>
    </source>
</evidence>
<dbReference type="Proteomes" id="UP000320772">
    <property type="component" value="Unassembled WGS sequence"/>
</dbReference>
<accession>A0A4Y3M5Q2</accession>
<evidence type="ECO:0000313" key="1">
    <source>
        <dbReference type="EMBL" id="GEB04642.1"/>
    </source>
</evidence>
<comment type="caution">
    <text evidence="1">The sequence shown here is derived from an EMBL/GenBank/DDBJ whole genome shotgun (WGS) entry which is preliminary data.</text>
</comment>
<gene>
    <name evidence="1" type="ORF">GRO01_22180</name>
</gene>
<protein>
    <submittedName>
        <fullName evidence="1">Uncharacterized protein</fullName>
    </submittedName>
</protein>
<dbReference type="STRING" id="586239.AD943_08240"/>
<sequence>MNKHYNDKKYVPEFLYVEDFGAASPKKTEEVENIPIVADTPIDIQPSEEIIQEYYGKGIEEGRKLEREIFIKEKMEIEKEFKNNSLNLAENIEKKIEECKKDIFHNVSKVILDSFVTLLPNLLMQYGVKEAEKNIELMVPCFKNLGSIKLTCSKEFFEKIQKYFSEEAQKKLELELDQKMKNGDFSISWDTGQLSHDASAAVQEIMSGLHKLPFIREGV</sequence>
<dbReference type="RefSeq" id="WP_062509700.1">
    <property type="nucleotide sequence ID" value="NZ_BAQZ01000026.1"/>
</dbReference>
<proteinExistence type="predicted"/>
<dbReference type="AlphaFoldDB" id="A0A4Y3M5Q2"/>
<keyword evidence="2" id="KW-1185">Reference proteome</keyword>
<organism evidence="1 2">
    <name type="scientific">Gluconobacter roseus NBRC 3990</name>
    <dbReference type="NCBI Taxonomy" id="1307950"/>
    <lineage>
        <taxon>Bacteria</taxon>
        <taxon>Pseudomonadati</taxon>
        <taxon>Pseudomonadota</taxon>
        <taxon>Alphaproteobacteria</taxon>
        <taxon>Acetobacterales</taxon>
        <taxon>Acetobacteraceae</taxon>
        <taxon>Gluconobacter</taxon>
    </lineage>
</organism>
<dbReference type="EMBL" id="BJLY01000004">
    <property type="protein sequence ID" value="GEB04642.1"/>
    <property type="molecule type" value="Genomic_DNA"/>
</dbReference>